<feature type="region of interest" description="Disordered" evidence="1">
    <location>
        <begin position="143"/>
        <end position="162"/>
    </location>
</feature>
<feature type="compositionally biased region" description="Low complexity" evidence="1">
    <location>
        <begin position="215"/>
        <end position="234"/>
    </location>
</feature>
<evidence type="ECO:0000313" key="2">
    <source>
        <dbReference type="EMBL" id="CAE8612579.1"/>
    </source>
</evidence>
<accession>A0A813FKP7</accession>
<gene>
    <name evidence="2" type="ORF">PGLA1383_LOCUS30367</name>
</gene>
<proteinExistence type="predicted"/>
<keyword evidence="3" id="KW-1185">Reference proteome</keyword>
<feature type="compositionally biased region" description="Low complexity" evidence="1">
    <location>
        <begin position="271"/>
        <end position="300"/>
    </location>
</feature>
<feature type="region of interest" description="Disordered" evidence="1">
    <location>
        <begin position="174"/>
        <end position="336"/>
    </location>
</feature>
<dbReference type="Proteomes" id="UP000654075">
    <property type="component" value="Unassembled WGS sequence"/>
</dbReference>
<protein>
    <submittedName>
        <fullName evidence="2">Uncharacterized protein</fullName>
    </submittedName>
</protein>
<feature type="region of interest" description="Disordered" evidence="1">
    <location>
        <begin position="34"/>
        <end position="75"/>
    </location>
</feature>
<name>A0A813FKP7_POLGL</name>
<feature type="compositionally biased region" description="Basic and acidic residues" evidence="1">
    <location>
        <begin position="322"/>
        <end position="332"/>
    </location>
</feature>
<evidence type="ECO:0000256" key="1">
    <source>
        <dbReference type="SAM" id="MobiDB-lite"/>
    </source>
</evidence>
<dbReference type="AlphaFoldDB" id="A0A813FKP7"/>
<feature type="compositionally biased region" description="Acidic residues" evidence="1">
    <location>
        <begin position="195"/>
        <end position="211"/>
    </location>
</feature>
<organism evidence="2 3">
    <name type="scientific">Polarella glacialis</name>
    <name type="common">Dinoflagellate</name>
    <dbReference type="NCBI Taxonomy" id="89957"/>
    <lineage>
        <taxon>Eukaryota</taxon>
        <taxon>Sar</taxon>
        <taxon>Alveolata</taxon>
        <taxon>Dinophyceae</taxon>
        <taxon>Suessiales</taxon>
        <taxon>Suessiaceae</taxon>
        <taxon>Polarella</taxon>
    </lineage>
</organism>
<reference evidence="2" key="1">
    <citation type="submission" date="2021-02" db="EMBL/GenBank/DDBJ databases">
        <authorList>
            <person name="Dougan E. K."/>
            <person name="Rhodes N."/>
            <person name="Thang M."/>
            <person name="Chan C."/>
        </authorList>
    </citation>
    <scope>NUCLEOTIDE SEQUENCE</scope>
</reference>
<feature type="compositionally biased region" description="Low complexity" evidence="1">
    <location>
        <begin position="183"/>
        <end position="192"/>
    </location>
</feature>
<feature type="non-terminal residue" evidence="2">
    <location>
        <position position="406"/>
    </location>
</feature>
<sequence>ERSLGSRVALAQLDFKGLGIPMRFVHAIREELRLQSTSSPDDAGPRSRPESPACASRVPDRRVPQASGNARQTGGVPKMAKSVFCAKAPEAAVERHIQRLKQARDAKLRSTPSPFETLKATFAAPLRRQVCATFTAQALSPRTGCISPRRLDHPGQKPLAGDVLSRCRSSYSRLGSSAATAAQQQQRQQQLKQQEEEEEEQQQQQPEEEEEAQHSSRNSSNNDAAATAAQQQQRQQEEEEKQQQQQPEEEEEQQLRTTTAFIMDYTEKPRGTQQQPATTSSTTSSTTTVTEAAETAAPPGAEEEGLQKPQVAEEGSGLDESGSERGCPEHPELAGTFRILGPTAERIMTPPDDNPGPVSVDEVQLQEELFTPPVLTEELFTSHILAGEDWRTGSGEASEQARAVDT</sequence>
<dbReference type="EMBL" id="CAJNNV010025131">
    <property type="protein sequence ID" value="CAE8612579.1"/>
    <property type="molecule type" value="Genomic_DNA"/>
</dbReference>
<comment type="caution">
    <text evidence="2">The sequence shown here is derived from an EMBL/GenBank/DDBJ whole genome shotgun (WGS) entry which is preliminary data.</text>
</comment>
<evidence type="ECO:0000313" key="3">
    <source>
        <dbReference type="Proteomes" id="UP000654075"/>
    </source>
</evidence>